<sequence>MIPLAITLAVLGACCNAVSARLQHGGLNECADDRGLRLAALLRLARQPLWLAGIGVAGAGAALHATALGLAPLSVVQPIGILALALTTVMSVRIESIRLDRVAVGAVAASTVGTIAFVLLAATEAKATVVAPDVELRATVLVIGVVGGLTAIAALNTGATRCLGFATASGVCFGYVSLLMRALLQQLDLGKQLTEGGVFPLPEVTGIAVGILVGGWLVQHAYASGPPEVVIGCLTVIDPLVAVGLGVVLLGEATDTPPSVAAAALLCAVVAAAGVVVLTLRRPASTPPANTVVDGDRQLVAPGMTQHYDGSTK</sequence>
<feature type="transmembrane region" description="Helical" evidence="5">
    <location>
        <begin position="102"/>
        <end position="122"/>
    </location>
</feature>
<keyword evidence="4 5" id="KW-0472">Membrane</keyword>
<dbReference type="InterPro" id="IPR008521">
    <property type="entry name" value="Mg_trans_NIPA"/>
</dbReference>
<dbReference type="Pfam" id="PF05653">
    <property type="entry name" value="Mg_trans_NIPA"/>
    <property type="match status" value="1"/>
</dbReference>
<organism evidence="6 7">
    <name type="scientific">Kutzneria kofuensis</name>
    <dbReference type="NCBI Taxonomy" id="103725"/>
    <lineage>
        <taxon>Bacteria</taxon>
        <taxon>Bacillati</taxon>
        <taxon>Actinomycetota</taxon>
        <taxon>Actinomycetes</taxon>
        <taxon>Pseudonocardiales</taxon>
        <taxon>Pseudonocardiaceae</taxon>
        <taxon>Kutzneria</taxon>
    </lineage>
</organism>
<protein>
    <recommendedName>
        <fullName evidence="8">Magnesium transporter NIPA</fullName>
    </recommendedName>
</protein>
<evidence type="ECO:0000256" key="2">
    <source>
        <dbReference type="ARBA" id="ARBA00022692"/>
    </source>
</evidence>
<feature type="transmembrane region" description="Helical" evidence="5">
    <location>
        <begin position="70"/>
        <end position="90"/>
    </location>
</feature>
<evidence type="ECO:0000256" key="3">
    <source>
        <dbReference type="ARBA" id="ARBA00022989"/>
    </source>
</evidence>
<dbReference type="EMBL" id="JACHIR010000001">
    <property type="protein sequence ID" value="MBB5891143.1"/>
    <property type="molecule type" value="Genomic_DNA"/>
</dbReference>
<comment type="caution">
    <text evidence="6">The sequence shown here is derived from an EMBL/GenBank/DDBJ whole genome shotgun (WGS) entry which is preliminary data.</text>
</comment>
<dbReference type="PANTHER" id="PTHR40761">
    <property type="entry name" value="CONSERVED INTEGRAL MEMBRANE ALANINE VALINE AND LEUCINE RICH PROTEIN-RELATED"/>
    <property type="match status" value="1"/>
</dbReference>
<evidence type="ECO:0000313" key="7">
    <source>
        <dbReference type="Proteomes" id="UP000585638"/>
    </source>
</evidence>
<keyword evidence="7" id="KW-1185">Reference proteome</keyword>
<name>A0A7W9NGJ1_9PSEU</name>
<reference evidence="6 7" key="1">
    <citation type="submission" date="2020-08" db="EMBL/GenBank/DDBJ databases">
        <title>Sequencing the genomes of 1000 actinobacteria strains.</title>
        <authorList>
            <person name="Klenk H.-P."/>
        </authorList>
    </citation>
    <scope>NUCLEOTIDE SEQUENCE [LARGE SCALE GENOMIC DNA]</scope>
    <source>
        <strain evidence="6 7">DSM 43851</strain>
    </source>
</reference>
<dbReference type="RefSeq" id="WP_184861055.1">
    <property type="nucleotide sequence ID" value="NZ_BAAAWY010000045.1"/>
</dbReference>
<evidence type="ECO:0000313" key="6">
    <source>
        <dbReference type="EMBL" id="MBB5891143.1"/>
    </source>
</evidence>
<dbReference type="PANTHER" id="PTHR40761:SF1">
    <property type="entry name" value="CONSERVED INTEGRAL MEMBRANE ALANINE VALINE AND LEUCINE RICH PROTEIN-RELATED"/>
    <property type="match status" value="1"/>
</dbReference>
<evidence type="ECO:0000256" key="1">
    <source>
        <dbReference type="ARBA" id="ARBA00004141"/>
    </source>
</evidence>
<proteinExistence type="predicted"/>
<keyword evidence="3 5" id="KW-1133">Transmembrane helix</keyword>
<feature type="transmembrane region" description="Helical" evidence="5">
    <location>
        <begin position="229"/>
        <end position="249"/>
    </location>
</feature>
<feature type="transmembrane region" description="Helical" evidence="5">
    <location>
        <begin position="162"/>
        <end position="184"/>
    </location>
</feature>
<feature type="transmembrane region" description="Helical" evidence="5">
    <location>
        <begin position="204"/>
        <end position="222"/>
    </location>
</feature>
<dbReference type="AlphaFoldDB" id="A0A7W9NGJ1"/>
<dbReference type="GO" id="GO:0015095">
    <property type="term" value="F:magnesium ion transmembrane transporter activity"/>
    <property type="evidence" value="ECO:0007669"/>
    <property type="project" value="InterPro"/>
</dbReference>
<feature type="transmembrane region" description="Helical" evidence="5">
    <location>
        <begin position="261"/>
        <end position="280"/>
    </location>
</feature>
<dbReference type="Proteomes" id="UP000585638">
    <property type="component" value="Unassembled WGS sequence"/>
</dbReference>
<feature type="transmembrane region" description="Helical" evidence="5">
    <location>
        <begin position="134"/>
        <end position="155"/>
    </location>
</feature>
<evidence type="ECO:0000256" key="5">
    <source>
        <dbReference type="SAM" id="Phobius"/>
    </source>
</evidence>
<keyword evidence="2 5" id="KW-0812">Transmembrane</keyword>
<dbReference type="GO" id="GO:0016020">
    <property type="term" value="C:membrane"/>
    <property type="evidence" value="ECO:0007669"/>
    <property type="project" value="UniProtKB-SubCell"/>
</dbReference>
<evidence type="ECO:0008006" key="8">
    <source>
        <dbReference type="Google" id="ProtNLM"/>
    </source>
</evidence>
<accession>A0A7W9NGJ1</accession>
<evidence type="ECO:0000256" key="4">
    <source>
        <dbReference type="ARBA" id="ARBA00023136"/>
    </source>
</evidence>
<comment type="subcellular location">
    <subcellularLocation>
        <location evidence="1">Membrane</location>
        <topology evidence="1">Multi-pass membrane protein</topology>
    </subcellularLocation>
</comment>
<gene>
    <name evidence="6" type="ORF">BJ998_002339</name>
</gene>